<evidence type="ECO:0000313" key="1">
    <source>
        <dbReference type="EMBL" id="JAH35595.1"/>
    </source>
</evidence>
<protein>
    <submittedName>
        <fullName evidence="1">Uncharacterized protein</fullName>
    </submittedName>
</protein>
<proteinExistence type="predicted"/>
<name>A0A0E9S4K2_ANGAN</name>
<dbReference type="EMBL" id="GBXM01072982">
    <property type="protein sequence ID" value="JAH35595.1"/>
    <property type="molecule type" value="Transcribed_RNA"/>
</dbReference>
<sequence length="24" mass="2968">MHRISSLLVQLTKNYFDFYLFFAI</sequence>
<reference evidence="1" key="1">
    <citation type="submission" date="2014-11" db="EMBL/GenBank/DDBJ databases">
        <authorList>
            <person name="Amaro Gonzalez C."/>
        </authorList>
    </citation>
    <scope>NUCLEOTIDE SEQUENCE</scope>
</reference>
<dbReference type="AlphaFoldDB" id="A0A0E9S4K2"/>
<reference evidence="1" key="2">
    <citation type="journal article" date="2015" name="Fish Shellfish Immunol.">
        <title>Early steps in the European eel (Anguilla anguilla)-Vibrio vulnificus interaction in the gills: Role of the RtxA13 toxin.</title>
        <authorList>
            <person name="Callol A."/>
            <person name="Pajuelo D."/>
            <person name="Ebbesson L."/>
            <person name="Teles M."/>
            <person name="MacKenzie S."/>
            <person name="Amaro C."/>
        </authorList>
    </citation>
    <scope>NUCLEOTIDE SEQUENCE</scope>
</reference>
<accession>A0A0E9S4K2</accession>
<organism evidence="1">
    <name type="scientific">Anguilla anguilla</name>
    <name type="common">European freshwater eel</name>
    <name type="synonym">Muraena anguilla</name>
    <dbReference type="NCBI Taxonomy" id="7936"/>
    <lineage>
        <taxon>Eukaryota</taxon>
        <taxon>Metazoa</taxon>
        <taxon>Chordata</taxon>
        <taxon>Craniata</taxon>
        <taxon>Vertebrata</taxon>
        <taxon>Euteleostomi</taxon>
        <taxon>Actinopterygii</taxon>
        <taxon>Neopterygii</taxon>
        <taxon>Teleostei</taxon>
        <taxon>Anguilliformes</taxon>
        <taxon>Anguillidae</taxon>
        <taxon>Anguilla</taxon>
    </lineage>
</organism>